<name>A0A839GR59_9BACT</name>
<sequence>MVNFLFPACFLKNRPETENLYRLQKEGRKMKLMLEEPPSPHLCLSGGSCLWAVFLKSEQNQE</sequence>
<evidence type="ECO:0000313" key="1">
    <source>
        <dbReference type="EMBL" id="MBA9076888.1"/>
    </source>
</evidence>
<dbReference type="EMBL" id="JACJIQ010000005">
    <property type="protein sequence ID" value="MBA9076888.1"/>
    <property type="molecule type" value="Genomic_DNA"/>
</dbReference>
<reference evidence="1 2" key="1">
    <citation type="submission" date="2020-08" db="EMBL/GenBank/DDBJ databases">
        <title>Genomic Encyclopedia of Type Strains, Phase IV (KMG-IV): sequencing the most valuable type-strain genomes for metagenomic binning, comparative biology and taxonomic classification.</title>
        <authorList>
            <person name="Goeker M."/>
        </authorList>
    </citation>
    <scope>NUCLEOTIDE SEQUENCE [LARGE SCALE GENOMIC DNA]</scope>
    <source>
        <strain evidence="1 2">DSM 29854</strain>
    </source>
</reference>
<gene>
    <name evidence="1" type="ORF">FHS90_001596</name>
</gene>
<dbReference type="Proteomes" id="UP000563094">
    <property type="component" value="Unassembled WGS sequence"/>
</dbReference>
<comment type="caution">
    <text evidence="1">The sequence shown here is derived from an EMBL/GenBank/DDBJ whole genome shotgun (WGS) entry which is preliminary data.</text>
</comment>
<proteinExistence type="predicted"/>
<dbReference type="AlphaFoldDB" id="A0A839GR59"/>
<evidence type="ECO:0000313" key="2">
    <source>
        <dbReference type="Proteomes" id="UP000563094"/>
    </source>
</evidence>
<keyword evidence="2" id="KW-1185">Reference proteome</keyword>
<protein>
    <submittedName>
        <fullName evidence="1">Uncharacterized protein</fullName>
    </submittedName>
</protein>
<organism evidence="1 2">
    <name type="scientific">Rufibacter quisquiliarum</name>
    <dbReference type="NCBI Taxonomy" id="1549639"/>
    <lineage>
        <taxon>Bacteria</taxon>
        <taxon>Pseudomonadati</taxon>
        <taxon>Bacteroidota</taxon>
        <taxon>Cytophagia</taxon>
        <taxon>Cytophagales</taxon>
        <taxon>Hymenobacteraceae</taxon>
        <taxon>Rufibacter</taxon>
    </lineage>
</organism>
<accession>A0A839GR59</accession>